<dbReference type="InterPro" id="IPR005546">
    <property type="entry name" value="Autotransporte_beta"/>
</dbReference>
<dbReference type="NCBIfam" id="TIGR02601">
    <property type="entry name" value="autotrns_rpt"/>
    <property type="match status" value="4"/>
</dbReference>
<evidence type="ECO:0000256" key="2">
    <source>
        <dbReference type="SAM" id="MobiDB-lite"/>
    </source>
</evidence>
<dbReference type="SUPFAM" id="SSF51126">
    <property type="entry name" value="Pectin lyase-like"/>
    <property type="match status" value="2"/>
</dbReference>
<accession>A0A371B0J6</accession>
<dbReference type="InterPro" id="IPR011050">
    <property type="entry name" value="Pectin_lyase_fold/virulence"/>
</dbReference>
<dbReference type="GO" id="GO:0019867">
    <property type="term" value="C:outer membrane"/>
    <property type="evidence" value="ECO:0007669"/>
    <property type="project" value="InterPro"/>
</dbReference>
<dbReference type="Gene3D" id="2.40.128.130">
    <property type="entry name" value="Autotransporter beta-domain"/>
    <property type="match status" value="1"/>
</dbReference>
<dbReference type="Proteomes" id="UP000263993">
    <property type="component" value="Unassembled WGS sequence"/>
</dbReference>
<dbReference type="Pfam" id="PF12951">
    <property type="entry name" value="PATR"/>
    <property type="match status" value="4"/>
</dbReference>
<dbReference type="InterPro" id="IPR012332">
    <property type="entry name" value="Autotransporter_pectin_lyase_C"/>
</dbReference>
<reference evidence="5" key="1">
    <citation type="submission" date="2018-08" db="EMBL/GenBank/DDBJ databases">
        <authorList>
            <person name="Kim S.-J."/>
            <person name="Jung G.-Y."/>
        </authorList>
    </citation>
    <scope>NUCLEOTIDE SEQUENCE [LARGE SCALE GENOMIC DNA]</scope>
    <source>
        <strain evidence="5">GY_H</strain>
    </source>
</reference>
<evidence type="ECO:0000259" key="3">
    <source>
        <dbReference type="PROSITE" id="PS51208"/>
    </source>
</evidence>
<evidence type="ECO:0000313" key="5">
    <source>
        <dbReference type="Proteomes" id="UP000263993"/>
    </source>
</evidence>
<dbReference type="PROSITE" id="PS51208">
    <property type="entry name" value="AUTOTRANSPORTER"/>
    <property type="match status" value="1"/>
</dbReference>
<keyword evidence="5" id="KW-1185">Reference proteome</keyword>
<dbReference type="SMART" id="SM00869">
    <property type="entry name" value="Autotransporter"/>
    <property type="match status" value="1"/>
</dbReference>
<gene>
    <name evidence="4" type="ORF">DXH78_17935</name>
</gene>
<feature type="region of interest" description="Disordered" evidence="2">
    <location>
        <begin position="1"/>
        <end position="30"/>
    </location>
</feature>
<name>A0A371B0J6_9BRAD</name>
<dbReference type="AlphaFoldDB" id="A0A371B0J6"/>
<dbReference type="Pfam" id="PF03797">
    <property type="entry name" value="Autotransporter"/>
    <property type="match status" value="1"/>
</dbReference>
<dbReference type="Gene3D" id="2.160.20.20">
    <property type="match status" value="1"/>
</dbReference>
<comment type="caution">
    <text evidence="4">The sequence shown here is derived from an EMBL/GenBank/DDBJ whole genome shotgun (WGS) entry which is preliminary data.</text>
</comment>
<sequence>MRNGRPPVGSSQASTSPSSTSTNARRQTVRSGLLSSTALAEPAASVRAVACGVTALTLATLVGVPASAGTIDYTDGANLTVPITLSNPATLNVNSGAATQSGALGEGVAGMAVTKTGPGQLTLSGTNTYTGLTTIAGGTLTMGIANAIATSSGVLVQSGTTFDLGGFNQSIGTLTINSGGTVQIGAKALTISDNANTVWSGTIHGTADTGQIKKTGTGTVTFDNFTQDGGELHINGGAAALTSGTSSIWYLAVGSDSGTAGMTMSGGTLNISGGPGGSLDPAFQIGDWGGTGTMNQTGGAVTVTSGSMNIGNQGGTGTYNISGGTLSLLGGLHNIGRNTSTNPASTGTLNISGTSLVVVDTDSISAGRLIIGNRDATATVGQGSGTINQSGGILRIGAISGLYLSAYGDGTYNLTGGTLQIGGSNLHARNAGSGSYAFNLGGGTVQAYGSALTAAVNATLLSGTTSTIDTNSLGVAWSGVLSGSGALSKIGDGTLTLSGNNTFSGGTTLNGGTLRLGHGNALGTGGLTVQNGGVDFASAVTIANNITMKASTTFNVDSGSATQNGIVGEDSGSFGLTKTGGGTLTLGGVNNYTGATTISAGTLSTTAANAFSSLTAMSIASGAIWNAGSNNQSIGSLAGAGIVQTGAMALTIGGNNTSTTFSGVIGGNASLMKSGTGTLTLSGANTYAGGTTISGGTLLAGAVNVLPTATSLTIGTGGAFDLGGFNQTTGALTNAGKVSVGAGTSYSVIGNVTFNAGSTFEVGTNATQAGKIVATGNASLDGTVTVRAGTISNNTATILQAATISGTFAGVNSTYAFLNAALNYSATDVTLTLTPNGHAWSSVAATSNQSAVAASVEGLSRANPLYQSLLYLDAAEARKAFDLLSGEVFATLQGTLIGGTQTINASIFNRLAQGSGASARFSGPTAMQVSGGASSAYADDGKTRRPFAGRWPFTRAEDNSRKVSLWSQAFGNWTRTYGNADMAESRSNTGGVVTGYDVTVDRIWRYGLAAGFDRTWISSDARLSNATSDGYHVAAYGGVQQDSYALRGGAAFTWNDIRSNRTVAFTGFNEKLEAQYQSMSTQLFGEISTRLPAGAAIVEPYAGLSNVNTVTPGYSETGGSAALTAARTVHNTGFSTLGARAAGALPFGPQAVTLHGALGWRHAFGQRATTTQLALGGASAFNVNGAPIVGDTLLYDAGLTWAIRNGMSFDLSYAGELSTAAISNTVRGTFTYRY</sequence>
<dbReference type="InterPro" id="IPR013425">
    <property type="entry name" value="Autotrns_rpt"/>
</dbReference>
<keyword evidence="1" id="KW-0732">Signal</keyword>
<dbReference type="EMBL" id="QRGO01000003">
    <property type="protein sequence ID" value="RDV01119.1"/>
    <property type="molecule type" value="Genomic_DNA"/>
</dbReference>
<dbReference type="InterPro" id="IPR036709">
    <property type="entry name" value="Autotransporte_beta_dom_sf"/>
</dbReference>
<dbReference type="InterPro" id="IPR006315">
    <property type="entry name" value="OM_autotransptr_brl_dom"/>
</dbReference>
<feature type="domain" description="Autotransporter" evidence="3">
    <location>
        <begin position="958"/>
        <end position="1234"/>
    </location>
</feature>
<dbReference type="OrthoDB" id="9804931at2"/>
<evidence type="ECO:0000256" key="1">
    <source>
        <dbReference type="ARBA" id="ARBA00022729"/>
    </source>
</evidence>
<evidence type="ECO:0000313" key="4">
    <source>
        <dbReference type="EMBL" id="RDV01119.1"/>
    </source>
</evidence>
<organism evidence="4 5">
    <name type="scientific">Undibacter mobilis</name>
    <dbReference type="NCBI Taxonomy" id="2292256"/>
    <lineage>
        <taxon>Bacteria</taxon>
        <taxon>Pseudomonadati</taxon>
        <taxon>Pseudomonadota</taxon>
        <taxon>Alphaproteobacteria</taxon>
        <taxon>Hyphomicrobiales</taxon>
        <taxon>Nitrobacteraceae</taxon>
        <taxon>Undibacter</taxon>
    </lineage>
</organism>
<dbReference type="NCBIfam" id="TIGR01414">
    <property type="entry name" value="autotrans_barl"/>
    <property type="match status" value="1"/>
</dbReference>
<dbReference type="SUPFAM" id="SSF103515">
    <property type="entry name" value="Autotransporter"/>
    <property type="match status" value="1"/>
</dbReference>
<feature type="compositionally biased region" description="Low complexity" evidence="2">
    <location>
        <begin position="10"/>
        <end position="22"/>
    </location>
</feature>
<proteinExistence type="predicted"/>
<protein>
    <submittedName>
        <fullName evidence="4">Autotransporter domain-containing protein</fullName>
    </submittedName>
</protein>